<name>A0ABN7WE52_GIGMA</name>
<protein>
    <submittedName>
        <fullName evidence="1">8008_t:CDS:1</fullName>
    </submittedName>
</protein>
<comment type="caution">
    <text evidence="1">The sequence shown here is derived from an EMBL/GenBank/DDBJ whole genome shotgun (WGS) entry which is preliminary data.</text>
</comment>
<feature type="non-terminal residue" evidence="1">
    <location>
        <position position="1"/>
    </location>
</feature>
<dbReference type="Proteomes" id="UP000789901">
    <property type="component" value="Unassembled WGS sequence"/>
</dbReference>
<evidence type="ECO:0000313" key="2">
    <source>
        <dbReference type="Proteomes" id="UP000789901"/>
    </source>
</evidence>
<sequence length="119" mass="13534">PIISDFVIFEVTDIDFITSNVIVVQNAQLSITLNISEYHSDIDIIAENTDSNILWAVKRPQRLTPRLTDTVQIQKNKNKLSDLALNILELSTVNIEDAPENNDEFEILEETVIEEVPKK</sequence>
<accession>A0ABN7WE52</accession>
<reference evidence="1 2" key="1">
    <citation type="submission" date="2021-06" db="EMBL/GenBank/DDBJ databases">
        <authorList>
            <person name="Kallberg Y."/>
            <person name="Tangrot J."/>
            <person name="Rosling A."/>
        </authorList>
    </citation>
    <scope>NUCLEOTIDE SEQUENCE [LARGE SCALE GENOMIC DNA]</scope>
    <source>
        <strain evidence="1 2">120-4 pot B 10/14</strain>
    </source>
</reference>
<evidence type="ECO:0000313" key="1">
    <source>
        <dbReference type="EMBL" id="CAG8828669.1"/>
    </source>
</evidence>
<organism evidence="1 2">
    <name type="scientific">Gigaspora margarita</name>
    <dbReference type="NCBI Taxonomy" id="4874"/>
    <lineage>
        <taxon>Eukaryota</taxon>
        <taxon>Fungi</taxon>
        <taxon>Fungi incertae sedis</taxon>
        <taxon>Mucoromycota</taxon>
        <taxon>Glomeromycotina</taxon>
        <taxon>Glomeromycetes</taxon>
        <taxon>Diversisporales</taxon>
        <taxon>Gigasporaceae</taxon>
        <taxon>Gigaspora</taxon>
    </lineage>
</organism>
<keyword evidence="2" id="KW-1185">Reference proteome</keyword>
<gene>
    <name evidence="1" type="ORF">GMARGA_LOCUS29773</name>
</gene>
<dbReference type="EMBL" id="CAJVQB010040656">
    <property type="protein sequence ID" value="CAG8828669.1"/>
    <property type="molecule type" value="Genomic_DNA"/>
</dbReference>
<proteinExistence type="predicted"/>